<dbReference type="PANTHER" id="PTHR45923:SF2">
    <property type="entry name" value="PROTEIN SEY1"/>
    <property type="match status" value="1"/>
</dbReference>
<evidence type="ECO:0000256" key="7">
    <source>
        <dbReference type="ARBA" id="ARBA00023134"/>
    </source>
</evidence>
<dbReference type="Gene3D" id="3.40.50.300">
    <property type="entry name" value="P-loop containing nucleotide triphosphate hydrolases"/>
    <property type="match status" value="1"/>
</dbReference>
<dbReference type="InterPro" id="IPR046758">
    <property type="entry name" value="Sey1/RHD3-like_3HB"/>
</dbReference>
<dbReference type="Pfam" id="PF20428">
    <property type="entry name" value="Sey1_3HB"/>
    <property type="match status" value="1"/>
</dbReference>
<evidence type="ECO:0000256" key="10">
    <source>
        <dbReference type="SAM" id="Phobius"/>
    </source>
</evidence>
<dbReference type="PANTHER" id="PTHR45923">
    <property type="entry name" value="PROTEIN SEY1"/>
    <property type="match status" value="1"/>
</dbReference>
<dbReference type="EMBL" id="NQVE01000143">
    <property type="protein sequence ID" value="RAL44430.1"/>
    <property type="molecule type" value="Genomic_DNA"/>
</dbReference>
<feature type="domain" description="GB1/RHD3-type G" evidence="11">
    <location>
        <begin position="37"/>
        <end position="254"/>
    </location>
</feature>
<keyword evidence="8 10" id="KW-0472">Membrane</keyword>
<keyword evidence="4" id="KW-0378">Hydrolase</keyword>
<organism evidence="12 13">
    <name type="scientific">Cuscuta australis</name>
    <dbReference type="NCBI Taxonomy" id="267555"/>
    <lineage>
        <taxon>Eukaryota</taxon>
        <taxon>Viridiplantae</taxon>
        <taxon>Streptophyta</taxon>
        <taxon>Embryophyta</taxon>
        <taxon>Tracheophyta</taxon>
        <taxon>Spermatophyta</taxon>
        <taxon>Magnoliopsida</taxon>
        <taxon>eudicotyledons</taxon>
        <taxon>Gunneridae</taxon>
        <taxon>Pentapetalae</taxon>
        <taxon>asterids</taxon>
        <taxon>lamiids</taxon>
        <taxon>Solanales</taxon>
        <taxon>Convolvulaceae</taxon>
        <taxon>Cuscuteae</taxon>
        <taxon>Cuscuta</taxon>
        <taxon>Cuscuta subgen. Grammica</taxon>
        <taxon>Cuscuta sect. Cleistogrammica</taxon>
    </lineage>
</organism>
<dbReference type="InterPro" id="IPR030386">
    <property type="entry name" value="G_GB1_RHD3_dom"/>
</dbReference>
<protein>
    <recommendedName>
        <fullName evidence="11">GB1/RHD3-type G domain-containing protein</fullName>
    </recommendedName>
</protein>
<keyword evidence="13" id="KW-1185">Reference proteome</keyword>
<keyword evidence="5" id="KW-0256">Endoplasmic reticulum</keyword>
<evidence type="ECO:0000259" key="11">
    <source>
        <dbReference type="PROSITE" id="PS51715"/>
    </source>
</evidence>
<comment type="similarity">
    <text evidence="9">Belongs to the TRAFAC class dynamin-like GTPase superfamily. GB1/RHD3 GTPase family.</text>
</comment>
<dbReference type="InterPro" id="IPR027417">
    <property type="entry name" value="P-loop_NTPase"/>
</dbReference>
<dbReference type="Pfam" id="PF05879">
    <property type="entry name" value="RHD3_GTPase"/>
    <property type="match status" value="1"/>
</dbReference>
<keyword evidence="7" id="KW-0342">GTP-binding</keyword>
<comment type="subcellular location">
    <subcellularLocation>
        <location evidence="1">Plastid</location>
    </subcellularLocation>
</comment>
<dbReference type="GO" id="GO:0005525">
    <property type="term" value="F:GTP binding"/>
    <property type="evidence" value="ECO:0007669"/>
    <property type="project" value="UniProtKB-KW"/>
</dbReference>
<proteinExistence type="inferred from homology"/>
<dbReference type="GO" id="GO:0009536">
    <property type="term" value="C:plastid"/>
    <property type="evidence" value="ECO:0007669"/>
    <property type="project" value="UniProtKB-SubCell"/>
</dbReference>
<dbReference type="GO" id="GO:0003924">
    <property type="term" value="F:GTPase activity"/>
    <property type="evidence" value="ECO:0007669"/>
    <property type="project" value="TreeGrafter"/>
</dbReference>
<sequence length="764" mass="88696">MANNGEDHKFQLIDAKGEFNEDALEKLEDDLEFHECGRSYVVVAILGPKGSGKSTLLNHLFGTQFKTMDASQKRSQEDQGIWMTKCSHIEPLTLVMDLEGSDSSERSDDISFEKRSALFAFSVAHFVLINMWCHDIGREHAANKPLLRTVFQQVLKKFRNEKRKVTLMFVIRDYLNATQLHQSSLEAKLRDDVNEIWLYCADKSQNGYLNLHDYFQVEVIFLPNYEERKADFKTQVEELKTRFITSAYIDLTKPRASMFPFHAQNVWKDILGNKDLDIPKQEIMISVVRCEEIKNELYKSFQMSKELHELRKQAYLQFVADFGGKVGSILDTYVSKYDEESFLFDEAVVKEKREQLIHESLQLVEHIHAQMEVHLRQVSFLKFTEAIERYNNAEDTEGKSEKNRPVIVEDEIQIRLNDFDGGIAALRAENAKWDSSKARAKLIRQMEDYAFAKKEDRPQLIVKSFKSTLKQVFSSYVLYLVSEERDPSWSKIREHFKKVAEPIFSQLDALLEKLGVNEEDRKKTSDKLREDIKNNVIAKVREESWKAKNHLINRYIKHFMYDDDLSPRSWNNPEEIPDLQQAALSPCIQLLAFLAVVCWEEADEDYDFFKTLQFAYLNRNDVRSQEWEKVRPSNTLIKPIKCLELLSEEIEAEVEKTKKWASELAQASKARAKSMVDRLIPEHPETTNTQDHPSSKTLVTHIKCTELMKEGIVEVGKKLNHAIEAIKSKTMILIKEYPFLVGAILAIMLAIWGAQRSNPTHMLE</sequence>
<dbReference type="PROSITE" id="PS51715">
    <property type="entry name" value="G_GB1_RHD3"/>
    <property type="match status" value="1"/>
</dbReference>
<dbReference type="GO" id="GO:0016320">
    <property type="term" value="P:endoplasmic reticulum membrane fusion"/>
    <property type="evidence" value="ECO:0007669"/>
    <property type="project" value="TreeGrafter"/>
</dbReference>
<gene>
    <name evidence="12" type="ORF">DM860_011707</name>
</gene>
<keyword evidence="3" id="KW-0547">Nucleotide-binding</keyword>
<dbReference type="InterPro" id="IPR008803">
    <property type="entry name" value="RHD3/Sey1"/>
</dbReference>
<dbReference type="CDD" id="cd01851">
    <property type="entry name" value="GBP"/>
    <property type="match status" value="1"/>
</dbReference>
<feature type="transmembrane region" description="Helical" evidence="10">
    <location>
        <begin position="737"/>
        <end position="754"/>
    </location>
</feature>
<keyword evidence="6 10" id="KW-1133">Transmembrane helix</keyword>
<dbReference type="GO" id="GO:0005783">
    <property type="term" value="C:endoplasmic reticulum"/>
    <property type="evidence" value="ECO:0007669"/>
    <property type="project" value="TreeGrafter"/>
</dbReference>
<evidence type="ECO:0000256" key="4">
    <source>
        <dbReference type="ARBA" id="ARBA00022801"/>
    </source>
</evidence>
<evidence type="ECO:0000256" key="8">
    <source>
        <dbReference type="ARBA" id="ARBA00023136"/>
    </source>
</evidence>
<accession>A0A328DGR6</accession>
<reference evidence="12 13" key="1">
    <citation type="submission" date="2018-06" db="EMBL/GenBank/DDBJ databases">
        <title>The Genome of Cuscuta australis (Dodder) Provides Insight into the Evolution of Plant Parasitism.</title>
        <authorList>
            <person name="Liu H."/>
        </authorList>
    </citation>
    <scope>NUCLEOTIDE SEQUENCE [LARGE SCALE GENOMIC DNA]</scope>
    <source>
        <strain evidence="13">cv. Yunnan</strain>
        <tissue evidence="12">Vines</tissue>
    </source>
</reference>
<name>A0A328DGR6_9ASTE</name>
<dbReference type="SUPFAM" id="SSF52540">
    <property type="entry name" value="P-loop containing nucleoside triphosphate hydrolases"/>
    <property type="match status" value="1"/>
</dbReference>
<evidence type="ECO:0000256" key="2">
    <source>
        <dbReference type="ARBA" id="ARBA00022692"/>
    </source>
</evidence>
<evidence type="ECO:0000256" key="5">
    <source>
        <dbReference type="ARBA" id="ARBA00022824"/>
    </source>
</evidence>
<comment type="caution">
    <text evidence="12">The sequence shown here is derived from an EMBL/GenBank/DDBJ whole genome shotgun (WGS) entry which is preliminary data.</text>
</comment>
<evidence type="ECO:0000256" key="1">
    <source>
        <dbReference type="ARBA" id="ARBA00004474"/>
    </source>
</evidence>
<evidence type="ECO:0000256" key="9">
    <source>
        <dbReference type="PROSITE-ProRule" id="PRU01052"/>
    </source>
</evidence>
<evidence type="ECO:0000313" key="13">
    <source>
        <dbReference type="Proteomes" id="UP000249390"/>
    </source>
</evidence>
<dbReference type="Proteomes" id="UP000249390">
    <property type="component" value="Unassembled WGS sequence"/>
</dbReference>
<evidence type="ECO:0000256" key="6">
    <source>
        <dbReference type="ARBA" id="ARBA00022989"/>
    </source>
</evidence>
<evidence type="ECO:0000256" key="3">
    <source>
        <dbReference type="ARBA" id="ARBA00022741"/>
    </source>
</evidence>
<evidence type="ECO:0000313" key="12">
    <source>
        <dbReference type="EMBL" id="RAL44430.1"/>
    </source>
</evidence>
<dbReference type="AlphaFoldDB" id="A0A328DGR6"/>
<keyword evidence="2 10" id="KW-0812">Transmembrane</keyword>